<sequence>MTLQFVIEEAEKRRKSAVYYAPEEGDLPAQFDAQNVEMEYRDVPPGGPDPFVTIFDGGRFLGAVSVESLRTFLWPPIRRPYDATDLSPEYRALVELLDDTVFASLSRRQLLATTREFEDRAWRTGRGRLHVGFQSRSAFRAQRSLYRRMAAETDLDVHVYRAGDDGTDDDASDDGVAESGLTLHVGSEAEFGRHWFVVFDGGGNDGPKNALVAEQRTDETFYGVWTYDSGLVDRALAELA</sequence>
<dbReference type="EMBL" id="JBHSXH010000015">
    <property type="protein sequence ID" value="MFC6825888.1"/>
    <property type="molecule type" value="Genomic_DNA"/>
</dbReference>
<reference evidence="2 3" key="1">
    <citation type="journal article" date="2019" name="Int. J. Syst. Evol. Microbiol.">
        <title>The Global Catalogue of Microorganisms (GCM) 10K type strain sequencing project: providing services to taxonomists for standard genome sequencing and annotation.</title>
        <authorList>
            <consortium name="The Broad Institute Genomics Platform"/>
            <consortium name="The Broad Institute Genome Sequencing Center for Infectious Disease"/>
            <person name="Wu L."/>
            <person name="Ma J."/>
        </authorList>
    </citation>
    <scope>NUCLEOTIDE SEQUENCE [LARGE SCALE GENOMIC DNA]</scope>
    <source>
        <strain evidence="2 3">YIM 94188</strain>
    </source>
</reference>
<evidence type="ECO:0000313" key="3">
    <source>
        <dbReference type="Proteomes" id="UP001596408"/>
    </source>
</evidence>
<organism evidence="2 3">
    <name type="scientific">Halopelagius fulvigenes</name>
    <dbReference type="NCBI Taxonomy" id="1198324"/>
    <lineage>
        <taxon>Archaea</taxon>
        <taxon>Methanobacteriati</taxon>
        <taxon>Methanobacteriota</taxon>
        <taxon>Stenosarchaea group</taxon>
        <taxon>Halobacteria</taxon>
        <taxon>Halobacteriales</taxon>
        <taxon>Haloferacaceae</taxon>
    </lineage>
</organism>
<evidence type="ECO:0000313" key="2">
    <source>
        <dbReference type="EMBL" id="MFC6825888.1"/>
    </source>
</evidence>
<feature type="domain" description="DICT" evidence="1">
    <location>
        <begin position="101"/>
        <end position="202"/>
    </location>
</feature>
<evidence type="ECO:0000259" key="1">
    <source>
        <dbReference type="Pfam" id="PF10069"/>
    </source>
</evidence>
<dbReference type="InterPro" id="IPR019278">
    <property type="entry name" value="DICT_dom"/>
</dbReference>
<dbReference type="PIRSF" id="PIRSF030471">
    <property type="entry name" value="STR_Vng0742h_prd"/>
    <property type="match status" value="1"/>
</dbReference>
<protein>
    <submittedName>
        <fullName evidence="2">DICT sensory domain-containing protein</fullName>
    </submittedName>
</protein>
<comment type="caution">
    <text evidence="2">The sequence shown here is derived from an EMBL/GenBank/DDBJ whole genome shotgun (WGS) entry which is preliminary data.</text>
</comment>
<dbReference type="Proteomes" id="UP001596408">
    <property type="component" value="Unassembled WGS sequence"/>
</dbReference>
<dbReference type="AlphaFoldDB" id="A0ABD5U490"/>
<proteinExistence type="predicted"/>
<name>A0ABD5U490_9EURY</name>
<dbReference type="RefSeq" id="WP_379696666.1">
    <property type="nucleotide sequence ID" value="NZ_JBHSXH010000015.1"/>
</dbReference>
<accession>A0ABD5U490</accession>
<dbReference type="InterPro" id="IPR016954">
    <property type="entry name" value="Uncharacterised_Vng0742h"/>
</dbReference>
<gene>
    <name evidence="2" type="ORF">ACFQEV_12915</name>
</gene>
<keyword evidence="3" id="KW-1185">Reference proteome</keyword>
<dbReference type="Pfam" id="PF10069">
    <property type="entry name" value="DICT"/>
    <property type="match status" value="1"/>
</dbReference>